<dbReference type="OrthoDB" id="5989160at2759"/>
<accession>A0A9J7D5U1</accession>
<keyword evidence="2" id="KW-0964">Secreted</keyword>
<feature type="compositionally biased region" description="Low complexity" evidence="6">
    <location>
        <begin position="52"/>
        <end position="62"/>
    </location>
</feature>
<dbReference type="InterPro" id="IPR000884">
    <property type="entry name" value="TSP1_rpt"/>
</dbReference>
<evidence type="ECO:0000256" key="2">
    <source>
        <dbReference type="ARBA" id="ARBA00022525"/>
    </source>
</evidence>
<dbReference type="GeneID" id="101894920"/>
<keyword evidence="3" id="KW-0732">Signal</keyword>
<proteinExistence type="predicted"/>
<keyword evidence="4" id="KW-0677">Repeat</keyword>
<feature type="compositionally biased region" description="Low complexity" evidence="6">
    <location>
        <begin position="386"/>
        <end position="414"/>
    </location>
</feature>
<dbReference type="STRING" id="7370.A0A1I8MA36"/>
<feature type="region of interest" description="Disordered" evidence="6">
    <location>
        <begin position="643"/>
        <end position="668"/>
    </location>
</feature>
<dbReference type="eggNOG" id="ENOG502S4ZV">
    <property type="taxonomic scope" value="Eukaryota"/>
</dbReference>
<evidence type="ECO:0000256" key="5">
    <source>
        <dbReference type="ARBA" id="ARBA00023157"/>
    </source>
</evidence>
<feature type="region of interest" description="Disordered" evidence="6">
    <location>
        <begin position="485"/>
        <end position="524"/>
    </location>
</feature>
<feature type="compositionally biased region" description="Acidic residues" evidence="6">
    <location>
        <begin position="485"/>
        <end position="522"/>
    </location>
</feature>
<dbReference type="Pfam" id="PF00090">
    <property type="entry name" value="TSP_1"/>
    <property type="match status" value="1"/>
</dbReference>
<feature type="compositionally biased region" description="Acidic residues" evidence="6">
    <location>
        <begin position="604"/>
        <end position="614"/>
    </location>
</feature>
<dbReference type="PROSITE" id="PS50092">
    <property type="entry name" value="TSP1"/>
    <property type="match status" value="1"/>
</dbReference>
<feature type="region of interest" description="Disordered" evidence="6">
    <location>
        <begin position="272"/>
        <end position="313"/>
    </location>
</feature>
<dbReference type="InterPro" id="IPR052065">
    <property type="entry name" value="Compl_asym_regulator"/>
</dbReference>
<feature type="compositionally biased region" description="Low complexity" evidence="6">
    <location>
        <begin position="272"/>
        <end position="283"/>
    </location>
</feature>
<feature type="compositionally biased region" description="Low complexity" evidence="6">
    <location>
        <begin position="75"/>
        <end position="85"/>
    </location>
</feature>
<organism evidence="7 8">
    <name type="scientific">Musca domestica</name>
    <name type="common">House fly</name>
    <dbReference type="NCBI Taxonomy" id="7370"/>
    <lineage>
        <taxon>Eukaryota</taxon>
        <taxon>Metazoa</taxon>
        <taxon>Ecdysozoa</taxon>
        <taxon>Arthropoda</taxon>
        <taxon>Hexapoda</taxon>
        <taxon>Insecta</taxon>
        <taxon>Pterygota</taxon>
        <taxon>Neoptera</taxon>
        <taxon>Endopterygota</taxon>
        <taxon>Diptera</taxon>
        <taxon>Brachycera</taxon>
        <taxon>Muscomorpha</taxon>
        <taxon>Muscoidea</taxon>
        <taxon>Muscidae</taxon>
        <taxon>Musca</taxon>
    </lineage>
</organism>
<feature type="compositionally biased region" description="Low complexity" evidence="6">
    <location>
        <begin position="656"/>
        <end position="668"/>
    </location>
</feature>
<feature type="region of interest" description="Disordered" evidence="6">
    <location>
        <begin position="49"/>
        <end position="68"/>
    </location>
</feature>
<sequence length="1026" mass="115026">MFSEHKQRMSNQKHQQSPKSLKNVLTCLLVTILLLFEGHGIGATPITRLRRQQQQQQQSGSYHQHHQNHNLPQQLLQQQQQQQQLYEHEQHHHHRQQQQQQQQQKFQETSTPDCEHKSLVELIKTSPIILKALGSHIFSPASNINDGDDNNNNNYDEDLHVGLGDDDVLLSSWQSEQIQFARYKATSSSPSSLSGSSVYPASQLHAKSRLLEEQRQKASELNSLDMMTAKSDALLSYSSSNSDALLITLTPDTIYKGASLLKTATNAAVTPANTRNAGSSAFGSNGGGGGSSGSNSADTADAANDGDTLYSSSESAVEGQLNATIEPLSCFDENLLKMLPTDLIIFGELITMDQQQQQPNHQHQQQSHQQPFDLLNAPRHSYSMETSLPSSSSSVHQQSQQQRQKQHQPSQQTKQILRVSINGLHRWSAQFESFIWTHLGWDDWSDFTVCSVACGKGVQQRFRRCLLDNPMVDMKMNFNEIEEEEIQAEEEELEVEEQVEQYDDDNELSDDDSLGDAEEEKQYDDIDRMIFEDDDDDEIIEQLKAIDNYDSADDGVRSNDVGVGAGAGAGQAVAFGFINERYKKPDVRNKKHRRRAQLSQDVGGENDGEQEDGIEVPSQTDVYEVDNNMLHFVTAPSVTLVGEKTQSRKAKNNRQTRTTKAATATTTTTEQPEIMRIFEGDFNDVYSERIYNESPFNGPQLSEDKRDLKMHKKGQRSKHRRHKSAKIVSTMFCEGYNIEQRTCNNFECSDDINDLVKFYRKYPSSSEETSATSTQSLNNDFNTAPSASVASSSLSSSSSSATAAVWPATSSVTTSAAAAASSNAAAAPSTQINDLGLWSSFTENTNTITPVPRNTGFVKTWHNFLNFTIMLTLRAKNDSYNSATTTTAATTATIFSIRNGTHNLYLETYRDGLHLYLERDKTTEMLPIQFNLYDYRWHQVAISIKNGDFITIYIDCSWSNSFVVSKRLFSLPLDADVEVGRGFNGELQQLLILPRLQGRRQCSDKRISINEVKRYIIDTFIGDYGN</sequence>
<feature type="compositionally biased region" description="Low complexity" evidence="6">
    <location>
        <begin position="293"/>
        <end position="307"/>
    </location>
</feature>
<evidence type="ECO:0000313" key="8">
    <source>
        <dbReference type="RefSeq" id="XP_011292491.2"/>
    </source>
</evidence>
<feature type="region of interest" description="Disordered" evidence="6">
    <location>
        <begin position="586"/>
        <end position="615"/>
    </location>
</feature>
<feature type="region of interest" description="Disordered" evidence="6">
    <location>
        <begin position="383"/>
        <end position="414"/>
    </location>
</feature>
<dbReference type="PANTHER" id="PTHR22906:SF43">
    <property type="entry name" value="PROPERDIN"/>
    <property type="match status" value="1"/>
</dbReference>
<dbReference type="SUPFAM" id="SSF49899">
    <property type="entry name" value="Concanavalin A-like lectins/glucanases"/>
    <property type="match status" value="1"/>
</dbReference>
<gene>
    <name evidence="8" type="primary">LOC101894920</name>
</gene>
<feature type="region of interest" description="Disordered" evidence="6">
    <location>
        <begin position="75"/>
        <end position="111"/>
    </location>
</feature>
<dbReference type="PANTHER" id="PTHR22906">
    <property type="entry name" value="PROPERDIN"/>
    <property type="match status" value="1"/>
</dbReference>
<dbReference type="Proteomes" id="UP001652621">
    <property type="component" value="Unplaced"/>
</dbReference>
<evidence type="ECO:0000313" key="7">
    <source>
        <dbReference type="Proteomes" id="UP001652621"/>
    </source>
</evidence>
<dbReference type="InterPro" id="IPR036383">
    <property type="entry name" value="TSP1_rpt_sf"/>
</dbReference>
<evidence type="ECO:0000256" key="1">
    <source>
        <dbReference type="ARBA" id="ARBA00004613"/>
    </source>
</evidence>
<reference evidence="8" key="1">
    <citation type="submission" date="2025-08" db="UniProtKB">
        <authorList>
            <consortium name="RefSeq"/>
        </authorList>
    </citation>
    <scope>IDENTIFICATION</scope>
    <source>
        <strain evidence="8">Aabys</strain>
        <tissue evidence="8">Whole body</tissue>
    </source>
</reference>
<protein>
    <submittedName>
        <fullName evidence="8">Uncharacterized protein LOC101894920</fullName>
    </submittedName>
</protein>
<dbReference type="SUPFAM" id="SSF82895">
    <property type="entry name" value="TSP-1 type 1 repeat"/>
    <property type="match status" value="1"/>
</dbReference>
<evidence type="ECO:0000256" key="3">
    <source>
        <dbReference type="ARBA" id="ARBA00022729"/>
    </source>
</evidence>
<evidence type="ECO:0000256" key="6">
    <source>
        <dbReference type="SAM" id="MobiDB-lite"/>
    </source>
</evidence>
<dbReference type="Gene3D" id="2.20.100.10">
    <property type="entry name" value="Thrombospondin type-1 (TSP1) repeat"/>
    <property type="match status" value="1"/>
</dbReference>
<keyword evidence="5" id="KW-1015">Disulfide bond</keyword>
<dbReference type="VEuPathDB" id="VectorBase:MDOMA2_006386"/>
<keyword evidence="7" id="KW-1185">Reference proteome</keyword>
<evidence type="ECO:0000256" key="4">
    <source>
        <dbReference type="ARBA" id="ARBA00022737"/>
    </source>
</evidence>
<name>A0A9J7D5U1_MUSDO</name>
<dbReference type="RefSeq" id="XP_011292491.2">
    <property type="nucleotide sequence ID" value="XM_011294189.3"/>
</dbReference>
<dbReference type="InterPro" id="IPR013320">
    <property type="entry name" value="ConA-like_dom_sf"/>
</dbReference>
<comment type="subcellular location">
    <subcellularLocation>
        <location evidence="1">Secreted</location>
    </subcellularLocation>
</comment>
<dbReference type="VEuPathDB" id="VectorBase:MDOA002769"/>